<feature type="domain" description="CHK kinase-like" evidence="1">
    <location>
        <begin position="133"/>
        <end position="331"/>
    </location>
</feature>
<dbReference type="PANTHER" id="PTHR11012:SF30">
    <property type="entry name" value="PROTEIN KINASE-LIKE DOMAIN-CONTAINING"/>
    <property type="match status" value="1"/>
</dbReference>
<sequence length="420" mass="48992">MTDLEKKDVMVNERILNLVRQLLKDNINNCKISVESASKLGENWLGLLNSLTIEYENIDKNKIKLYLVAKVAPHQTAYRDALQIREVYIREIFFYNSVIPEFRKLQEERRLPQIFNPFPKLYATTTEEFREGVLMADMKKKGFRVYNHRVNTDYPHTLMAIKELGKFHALSYALKAHKPEAFKYLLLNCEESFFKGLHDSLVSIVTKLGNIVLKAYDQVEDKEHYDALRNSINGVSNTLKFVFSLKNHEEYAVINHGDYEVRNILYKYEDSTQPTVPTELCMLDWQLSRAGSPALDILMFIFVCTDKEFRDRHYLDLIHEYYHSFSSLLGQLGCNPDSFLPFSVLLDHLKQFAPYGLYMAIWVNSLNMKQSHDIPDVYNSSTMDAVIEEMCSTSNDEYIKKIHDVVAEFIKYGYNFKIAI</sequence>
<proteinExistence type="predicted"/>
<organism evidence="2 3">
    <name type="scientific">Pyrocoelia pectoralis</name>
    <dbReference type="NCBI Taxonomy" id="417401"/>
    <lineage>
        <taxon>Eukaryota</taxon>
        <taxon>Metazoa</taxon>
        <taxon>Ecdysozoa</taxon>
        <taxon>Arthropoda</taxon>
        <taxon>Hexapoda</taxon>
        <taxon>Insecta</taxon>
        <taxon>Pterygota</taxon>
        <taxon>Neoptera</taxon>
        <taxon>Endopterygota</taxon>
        <taxon>Coleoptera</taxon>
        <taxon>Polyphaga</taxon>
        <taxon>Elateriformia</taxon>
        <taxon>Elateroidea</taxon>
        <taxon>Lampyridae</taxon>
        <taxon>Lampyrinae</taxon>
        <taxon>Pyrocoelia</taxon>
    </lineage>
</organism>
<comment type="caution">
    <text evidence="2">The sequence shown here is derived from an EMBL/GenBank/DDBJ whole genome shotgun (WGS) entry which is preliminary data.</text>
</comment>
<dbReference type="Proteomes" id="UP001329430">
    <property type="component" value="Chromosome 6"/>
</dbReference>
<keyword evidence="3" id="KW-1185">Reference proteome</keyword>
<reference evidence="2 3" key="1">
    <citation type="journal article" date="2024" name="Insects">
        <title>An Improved Chromosome-Level Genome Assembly of the Firefly Pyrocoelia pectoralis.</title>
        <authorList>
            <person name="Fu X."/>
            <person name="Meyer-Rochow V.B."/>
            <person name="Ballantyne L."/>
            <person name="Zhu X."/>
        </authorList>
    </citation>
    <scope>NUCLEOTIDE SEQUENCE [LARGE SCALE GENOMIC DNA]</scope>
    <source>
        <strain evidence="2">XCY_ONT2</strain>
    </source>
</reference>
<name>A0AAN7ZKA0_9COLE</name>
<dbReference type="EMBL" id="JAVRBK010000006">
    <property type="protein sequence ID" value="KAK5642413.1"/>
    <property type="molecule type" value="Genomic_DNA"/>
</dbReference>
<evidence type="ECO:0000313" key="2">
    <source>
        <dbReference type="EMBL" id="KAK5642413.1"/>
    </source>
</evidence>
<dbReference type="SUPFAM" id="SSF56112">
    <property type="entry name" value="Protein kinase-like (PK-like)"/>
    <property type="match status" value="1"/>
</dbReference>
<accession>A0AAN7ZKA0</accession>
<dbReference type="PANTHER" id="PTHR11012">
    <property type="entry name" value="PROTEIN KINASE-LIKE DOMAIN-CONTAINING"/>
    <property type="match status" value="1"/>
</dbReference>
<dbReference type="Gene3D" id="3.90.1200.10">
    <property type="match status" value="1"/>
</dbReference>
<dbReference type="AlphaFoldDB" id="A0AAN7ZKA0"/>
<dbReference type="SMART" id="SM00587">
    <property type="entry name" value="CHK"/>
    <property type="match status" value="1"/>
</dbReference>
<evidence type="ECO:0000313" key="3">
    <source>
        <dbReference type="Proteomes" id="UP001329430"/>
    </source>
</evidence>
<dbReference type="Pfam" id="PF02958">
    <property type="entry name" value="EcKL"/>
    <property type="match status" value="1"/>
</dbReference>
<dbReference type="InterPro" id="IPR004119">
    <property type="entry name" value="EcKL"/>
</dbReference>
<gene>
    <name evidence="2" type="ORF">RI129_008580</name>
</gene>
<protein>
    <recommendedName>
        <fullName evidence="1">CHK kinase-like domain-containing protein</fullName>
    </recommendedName>
</protein>
<evidence type="ECO:0000259" key="1">
    <source>
        <dbReference type="SMART" id="SM00587"/>
    </source>
</evidence>
<dbReference type="InterPro" id="IPR011009">
    <property type="entry name" value="Kinase-like_dom_sf"/>
</dbReference>
<dbReference type="InterPro" id="IPR015897">
    <property type="entry name" value="CHK_kinase-like"/>
</dbReference>